<dbReference type="Proteomes" id="UP000316476">
    <property type="component" value="Unassembled WGS sequence"/>
</dbReference>
<dbReference type="RefSeq" id="WP_197136838.1">
    <property type="nucleotide sequence ID" value="NZ_SJPZ01000001.1"/>
</dbReference>
<dbReference type="AlphaFoldDB" id="A0A5C6FYK1"/>
<gene>
    <name evidence="2" type="ORF">V7x_22660</name>
</gene>
<evidence type="ECO:0000313" key="3">
    <source>
        <dbReference type="Proteomes" id="UP000316476"/>
    </source>
</evidence>
<comment type="caution">
    <text evidence="2">The sequence shown here is derived from an EMBL/GenBank/DDBJ whole genome shotgun (WGS) entry which is preliminary data.</text>
</comment>
<feature type="region of interest" description="Disordered" evidence="1">
    <location>
        <begin position="190"/>
        <end position="219"/>
    </location>
</feature>
<evidence type="ECO:0000256" key="1">
    <source>
        <dbReference type="SAM" id="MobiDB-lite"/>
    </source>
</evidence>
<name>A0A5C6FYK1_9PLAN</name>
<dbReference type="EMBL" id="SJPZ01000001">
    <property type="protein sequence ID" value="TWU66695.1"/>
    <property type="molecule type" value="Genomic_DNA"/>
</dbReference>
<accession>A0A5C6FYK1</accession>
<feature type="region of interest" description="Disordered" evidence="1">
    <location>
        <begin position="473"/>
        <end position="496"/>
    </location>
</feature>
<feature type="compositionally biased region" description="Polar residues" evidence="1">
    <location>
        <begin position="63"/>
        <end position="84"/>
    </location>
</feature>
<evidence type="ECO:0000313" key="2">
    <source>
        <dbReference type="EMBL" id="TWU66695.1"/>
    </source>
</evidence>
<protein>
    <submittedName>
        <fullName evidence="2">Uncharacterized protein</fullName>
    </submittedName>
</protein>
<organism evidence="2 3">
    <name type="scientific">Crateriforma conspicua</name>
    <dbReference type="NCBI Taxonomy" id="2527996"/>
    <lineage>
        <taxon>Bacteria</taxon>
        <taxon>Pseudomonadati</taxon>
        <taxon>Planctomycetota</taxon>
        <taxon>Planctomycetia</taxon>
        <taxon>Planctomycetales</taxon>
        <taxon>Planctomycetaceae</taxon>
        <taxon>Crateriforma</taxon>
    </lineage>
</organism>
<feature type="region of interest" description="Disordered" evidence="1">
    <location>
        <begin position="43"/>
        <end position="100"/>
    </location>
</feature>
<reference evidence="2 3" key="1">
    <citation type="submission" date="2019-02" db="EMBL/GenBank/DDBJ databases">
        <title>Deep-cultivation of Planctomycetes and their phenomic and genomic characterization uncovers novel biology.</title>
        <authorList>
            <person name="Wiegand S."/>
            <person name="Jogler M."/>
            <person name="Boedeker C."/>
            <person name="Pinto D."/>
            <person name="Vollmers J."/>
            <person name="Rivas-Marin E."/>
            <person name="Kohn T."/>
            <person name="Peeters S.H."/>
            <person name="Heuer A."/>
            <person name="Rast P."/>
            <person name="Oberbeckmann S."/>
            <person name="Bunk B."/>
            <person name="Jeske O."/>
            <person name="Meyerdierks A."/>
            <person name="Storesund J.E."/>
            <person name="Kallscheuer N."/>
            <person name="Luecker S."/>
            <person name="Lage O.M."/>
            <person name="Pohl T."/>
            <person name="Merkel B.J."/>
            <person name="Hornburger P."/>
            <person name="Mueller R.-W."/>
            <person name="Bruemmer F."/>
            <person name="Labrenz M."/>
            <person name="Spormann A.M."/>
            <person name="Op Den Camp H."/>
            <person name="Overmann J."/>
            <person name="Amann R."/>
            <person name="Jetten M.S.M."/>
            <person name="Mascher T."/>
            <person name="Medema M.H."/>
            <person name="Devos D.P."/>
            <person name="Kaster A.-K."/>
            <person name="Ovreas L."/>
            <person name="Rohde M."/>
            <person name="Galperin M.Y."/>
            <person name="Jogler C."/>
        </authorList>
    </citation>
    <scope>NUCLEOTIDE SEQUENCE [LARGE SCALE GENOMIC DNA]</scope>
    <source>
        <strain evidence="2 3">V7</strain>
    </source>
</reference>
<feature type="compositionally biased region" description="Basic and acidic residues" evidence="1">
    <location>
        <begin position="86"/>
        <end position="95"/>
    </location>
</feature>
<proteinExistence type="predicted"/>
<sequence>MKMTRLPKSASRRQRPLRVERLERRELLAASLSPVESGLGFIGAISTPDSDSQPRQIAPAQGGQHQATRLNPSQIIHQHNASSRQRPHDQDRDSTRTSVRSFSYSVPVALSFATQSDTSSARDRAASTLTPSSNVHLIIDVVIFQTFGDGLPNSSSTGSSTIDLASGGVNSGILRDSQAPSEPLSLLSQAAADSRNGTSNLSRQAEGESLAASSQRNVAPEFESTINSVAKDGDRTVAEVTDDAAADVDATVDTLIDIDESRQMQASVDDSVDNASNEWLFDDGLPPSTTSETITLVSHRLSSDADHTDQQIGAIDAVMRGHALAWDTLSNSSPQPTRESATQTFLRGDADISVSQSGHETSDIWAVATDNPWRFRDPPPGRPVDTDIQPSNHSGLVSLLTTLGLADDLSGTPGDGQNEELDAVMRRFQWLIPQDADLPGPNEGAVAPSSLDLGAAAIIATASVTWIHRRGLQPDSRTQTKSPAFAKHDPVGPTVG</sequence>